<gene>
    <name evidence="1" type="ORF">CU097_013122</name>
</gene>
<dbReference type="Proteomes" id="UP000252139">
    <property type="component" value="Unassembled WGS sequence"/>
</dbReference>
<dbReference type="AlphaFoldDB" id="A0A367K756"/>
<evidence type="ECO:0000313" key="2">
    <source>
        <dbReference type="Proteomes" id="UP000252139"/>
    </source>
</evidence>
<reference evidence="1 2" key="1">
    <citation type="journal article" date="2018" name="G3 (Bethesda)">
        <title>Phylogenetic and Phylogenomic Definition of Rhizopus Species.</title>
        <authorList>
            <person name="Gryganskyi A.P."/>
            <person name="Golan J."/>
            <person name="Dolatabadi S."/>
            <person name="Mondo S."/>
            <person name="Robb S."/>
            <person name="Idnurm A."/>
            <person name="Muszewska A."/>
            <person name="Steczkiewicz K."/>
            <person name="Masonjones S."/>
            <person name="Liao H.L."/>
            <person name="Gajdeczka M.T."/>
            <person name="Anike F."/>
            <person name="Vuek A."/>
            <person name="Anishchenko I.M."/>
            <person name="Voigt K."/>
            <person name="de Hoog G.S."/>
            <person name="Smith M.E."/>
            <person name="Heitman J."/>
            <person name="Vilgalys R."/>
            <person name="Stajich J.E."/>
        </authorList>
    </citation>
    <scope>NUCLEOTIDE SEQUENCE [LARGE SCALE GENOMIC DNA]</scope>
    <source>
        <strain evidence="1 2">CBS 357.93</strain>
    </source>
</reference>
<organism evidence="1 2">
    <name type="scientific">Rhizopus azygosporus</name>
    <name type="common">Rhizopus microsporus var. azygosporus</name>
    <dbReference type="NCBI Taxonomy" id="86630"/>
    <lineage>
        <taxon>Eukaryota</taxon>
        <taxon>Fungi</taxon>
        <taxon>Fungi incertae sedis</taxon>
        <taxon>Mucoromycota</taxon>
        <taxon>Mucoromycotina</taxon>
        <taxon>Mucoromycetes</taxon>
        <taxon>Mucorales</taxon>
        <taxon>Mucorineae</taxon>
        <taxon>Rhizopodaceae</taxon>
        <taxon>Rhizopus</taxon>
    </lineage>
</organism>
<keyword evidence="2" id="KW-1185">Reference proteome</keyword>
<evidence type="ECO:0000313" key="1">
    <source>
        <dbReference type="EMBL" id="RCH97671.1"/>
    </source>
</evidence>
<proteinExistence type="predicted"/>
<name>A0A367K756_RHIAZ</name>
<accession>A0A367K756</accession>
<comment type="caution">
    <text evidence="1">The sequence shown here is derived from an EMBL/GenBank/DDBJ whole genome shotgun (WGS) entry which is preliminary data.</text>
</comment>
<sequence>MLTTMSLKSKYIELRESLDKFLALLSLPSPQPSAKPKAPPLIEREEQTICTSLVLTFLFPSSESPNKLVSFILFAYREL</sequence>
<dbReference type="EMBL" id="PJQL01000258">
    <property type="protein sequence ID" value="RCH97671.1"/>
    <property type="molecule type" value="Genomic_DNA"/>
</dbReference>
<protein>
    <submittedName>
        <fullName evidence="1">Uncharacterized protein</fullName>
    </submittedName>
</protein>